<evidence type="ECO:0000256" key="1">
    <source>
        <dbReference type="ARBA" id="ARBA00022630"/>
    </source>
</evidence>
<dbReference type="GO" id="GO:0071949">
    <property type="term" value="F:FAD binding"/>
    <property type="evidence" value="ECO:0007669"/>
    <property type="project" value="InterPro"/>
</dbReference>
<dbReference type="Gene3D" id="3.30.9.10">
    <property type="entry name" value="D-Amino Acid Oxidase, subunit A, domain 2"/>
    <property type="match status" value="1"/>
</dbReference>
<evidence type="ECO:0000256" key="2">
    <source>
        <dbReference type="ARBA" id="ARBA00022827"/>
    </source>
</evidence>
<keyword evidence="2" id="KW-0274">FAD</keyword>
<protein>
    <submittedName>
        <fullName evidence="4">FAD-binding monooxygenase</fullName>
    </submittedName>
</protein>
<dbReference type="Gene3D" id="3.40.30.120">
    <property type="match status" value="1"/>
</dbReference>
<keyword evidence="4" id="KW-0560">Oxidoreductase</keyword>
<organism evidence="4 5">
    <name type="scientific">Halalkalibacter wakoensis JCM 9140</name>
    <dbReference type="NCBI Taxonomy" id="1236970"/>
    <lineage>
        <taxon>Bacteria</taxon>
        <taxon>Bacillati</taxon>
        <taxon>Bacillota</taxon>
        <taxon>Bacilli</taxon>
        <taxon>Bacillales</taxon>
        <taxon>Bacillaceae</taxon>
        <taxon>Halalkalibacter</taxon>
    </lineage>
</organism>
<gene>
    <name evidence="4" type="ORF">JCM9140_4803</name>
</gene>
<dbReference type="InterPro" id="IPR050641">
    <property type="entry name" value="RIFMO-like"/>
</dbReference>
<dbReference type="InterPro" id="IPR002938">
    <property type="entry name" value="FAD-bd"/>
</dbReference>
<dbReference type="PANTHER" id="PTHR43004">
    <property type="entry name" value="TRK SYSTEM POTASSIUM UPTAKE PROTEIN"/>
    <property type="match status" value="1"/>
</dbReference>
<dbReference type="STRING" id="1236970.JCM9140_4803"/>
<dbReference type="PRINTS" id="PR00420">
    <property type="entry name" value="RNGMNOXGNASE"/>
</dbReference>
<accession>W4Q9B1</accession>
<comment type="caution">
    <text evidence="4">The sequence shown here is derived from an EMBL/GenBank/DDBJ whole genome shotgun (WGS) entry which is preliminary data.</text>
</comment>
<name>W4Q9B1_9BACI</name>
<keyword evidence="5" id="KW-1185">Reference proteome</keyword>
<dbReference type="AlphaFoldDB" id="W4Q9B1"/>
<dbReference type="PANTHER" id="PTHR43004:SF8">
    <property type="entry name" value="FAD-BINDING DOMAIN-CONTAINING PROTEIN-RELATED"/>
    <property type="match status" value="1"/>
</dbReference>
<dbReference type="RefSeq" id="WP_034751519.1">
    <property type="nucleotide sequence ID" value="NZ_BAUT01000124.1"/>
</dbReference>
<dbReference type="Pfam" id="PF21274">
    <property type="entry name" value="Rng_hyd_C"/>
    <property type="match status" value="1"/>
</dbReference>
<evidence type="ECO:0000259" key="3">
    <source>
        <dbReference type="Pfam" id="PF01494"/>
    </source>
</evidence>
<reference evidence="4" key="1">
    <citation type="journal article" date="2014" name="Genome Announc.">
        <title>Draft Genome Sequences of Three Alkaliphilic Bacillus Strains, Bacillus wakoensis JCM 9140T, Bacillus akibai JCM 9157T, and Bacillus hemicellulosilyticus JCM 9152T.</title>
        <authorList>
            <person name="Yuki M."/>
            <person name="Oshima K."/>
            <person name="Suda W."/>
            <person name="Oshida Y."/>
            <person name="Kitamura K."/>
            <person name="Iida T."/>
            <person name="Hattori M."/>
            <person name="Ohkuma M."/>
        </authorList>
    </citation>
    <scope>NUCLEOTIDE SEQUENCE [LARGE SCALE GENOMIC DNA]</scope>
    <source>
        <strain evidence="4">JCM 9140</strain>
    </source>
</reference>
<dbReference type="InterPro" id="IPR036188">
    <property type="entry name" value="FAD/NAD-bd_sf"/>
</dbReference>
<evidence type="ECO:0000313" key="5">
    <source>
        <dbReference type="Proteomes" id="UP000018890"/>
    </source>
</evidence>
<dbReference type="Proteomes" id="UP000018890">
    <property type="component" value="Unassembled WGS sequence"/>
</dbReference>
<keyword evidence="1" id="KW-0285">Flavoprotein</keyword>
<dbReference type="Pfam" id="PF01494">
    <property type="entry name" value="FAD_binding_3"/>
    <property type="match status" value="1"/>
</dbReference>
<proteinExistence type="predicted"/>
<evidence type="ECO:0000313" key="4">
    <source>
        <dbReference type="EMBL" id="GAE28557.1"/>
    </source>
</evidence>
<dbReference type="SUPFAM" id="SSF51905">
    <property type="entry name" value="FAD/NAD(P)-binding domain"/>
    <property type="match status" value="1"/>
</dbReference>
<feature type="domain" description="FAD-binding" evidence="3">
    <location>
        <begin position="6"/>
        <end position="375"/>
    </location>
</feature>
<dbReference type="GO" id="GO:0016709">
    <property type="term" value="F:oxidoreductase activity, acting on paired donors, with incorporation or reduction of molecular oxygen, NAD(P)H as one donor, and incorporation of one atom of oxygen"/>
    <property type="evidence" value="ECO:0007669"/>
    <property type="project" value="UniProtKB-ARBA"/>
</dbReference>
<dbReference type="Gene3D" id="3.50.50.60">
    <property type="entry name" value="FAD/NAD(P)-binding domain"/>
    <property type="match status" value="1"/>
</dbReference>
<sequence length="595" mass="66121">MSNRIEVPVVIVGGGPVGLSASIMLSKLGIKHILFEKHPGTSIHPKAVGLNQRTIEIFRNLGIEEEVYKIAAPRSTYERTAWYTSFGGPTELHGRQIAVRDAWGGGQYKEEYRAASPSYYTMLAQIRLEPLLRTEAEKYSEADLYFNTQVVDLVQDEDCVIVTAKASNDEVMEFTCQYVIGADGGRTVPALLNISFDGPTNLVDMVTAHFSADLSEYLPDDGCLINWFINPDLGGSIGSGYLYHLGPYDNRGVSKEWVFACGFAADDPARFNDDEMKKRINRSLGIPELEVELHSISHWYIQAVVAERFRKGRCFLVGDAAHRIPPWGALGLNSGIQDAHNLVWKLATVLNNPGRSPLLDTYNEERRPIAQAIAHSSLSNFQNHGDVVDKALGLTPATPKEEGWRAINDLWNNSSVSEQKRQKLEKALTLLDKEFHAHGVECGFSYPSGAISLEQVENQNVLPGDPLIYKPTTIPGHHLPHFWLDGPNEQISTVDLFTSGKFVLIVDEAEEEWRKAVQQLDSEFSDLLDVVSIGGDEAIYPDQTGRWSSLREVSPSGAIIVRPDKIVAWRSEALPENPRDSLTKALKNVFNIKQV</sequence>
<dbReference type="EMBL" id="BAUT01000124">
    <property type="protein sequence ID" value="GAE28557.1"/>
    <property type="molecule type" value="Genomic_DNA"/>
</dbReference>
<keyword evidence="4" id="KW-0503">Monooxygenase</keyword>